<gene>
    <name evidence="3" type="ORF">BINO364_LOCUS1740</name>
</gene>
<organism evidence="3 4">
    <name type="scientific">Brenthis ino</name>
    <name type="common">lesser marbled fritillary</name>
    <dbReference type="NCBI Taxonomy" id="405034"/>
    <lineage>
        <taxon>Eukaryota</taxon>
        <taxon>Metazoa</taxon>
        <taxon>Ecdysozoa</taxon>
        <taxon>Arthropoda</taxon>
        <taxon>Hexapoda</taxon>
        <taxon>Insecta</taxon>
        <taxon>Pterygota</taxon>
        <taxon>Neoptera</taxon>
        <taxon>Endopterygota</taxon>
        <taxon>Lepidoptera</taxon>
        <taxon>Glossata</taxon>
        <taxon>Ditrysia</taxon>
        <taxon>Papilionoidea</taxon>
        <taxon>Nymphalidae</taxon>
        <taxon>Heliconiinae</taxon>
        <taxon>Argynnini</taxon>
        <taxon>Brenthis</taxon>
    </lineage>
</organism>
<dbReference type="OrthoDB" id="268027at2759"/>
<dbReference type="GO" id="GO:0006887">
    <property type="term" value="P:exocytosis"/>
    <property type="evidence" value="ECO:0007669"/>
    <property type="project" value="TreeGrafter"/>
</dbReference>
<feature type="non-terminal residue" evidence="3">
    <location>
        <position position="164"/>
    </location>
</feature>
<sequence>MPDTLINQETTNVDLNKIAALQQKRTLAFINHFVISTVQFLNKFAKQCELKLMQFERKLEKINATMVLLEARLSSIPEVNTDAKLIKAEDTSVIANEETKQRHETIIEEEKETSNDTVDITTNKIKPEYERFVKMVQVGVPKDAVKLKISLEGLDPNELDKILS</sequence>
<dbReference type="InterPro" id="IPR019309">
    <property type="entry name" value="WASHC3"/>
</dbReference>
<dbReference type="Gene3D" id="1.20.5.110">
    <property type="match status" value="1"/>
</dbReference>
<dbReference type="Pfam" id="PF10152">
    <property type="entry name" value="CCDC53"/>
    <property type="match status" value="1"/>
</dbReference>
<accession>A0A8J9UJC1</accession>
<evidence type="ECO:0000313" key="4">
    <source>
        <dbReference type="Proteomes" id="UP000838878"/>
    </source>
</evidence>
<keyword evidence="2" id="KW-0175">Coiled coil</keyword>
<dbReference type="EMBL" id="OV170221">
    <property type="protein sequence ID" value="CAH0714722.1"/>
    <property type="molecule type" value="Genomic_DNA"/>
</dbReference>
<name>A0A8J9UJC1_9NEOP</name>
<dbReference type="Proteomes" id="UP000838878">
    <property type="component" value="Chromosome 1"/>
</dbReference>
<dbReference type="PANTHER" id="PTHR13015">
    <property type="entry name" value="PROTEIN AD-016-RELATED"/>
    <property type="match status" value="1"/>
</dbReference>
<dbReference type="GO" id="GO:0030041">
    <property type="term" value="P:actin filament polymerization"/>
    <property type="evidence" value="ECO:0007669"/>
    <property type="project" value="TreeGrafter"/>
</dbReference>
<evidence type="ECO:0000256" key="1">
    <source>
        <dbReference type="ARBA" id="ARBA00006290"/>
    </source>
</evidence>
<evidence type="ECO:0008006" key="5">
    <source>
        <dbReference type="Google" id="ProtNLM"/>
    </source>
</evidence>
<dbReference type="AlphaFoldDB" id="A0A8J9UJC1"/>
<evidence type="ECO:0000256" key="2">
    <source>
        <dbReference type="SAM" id="Coils"/>
    </source>
</evidence>
<protein>
    <recommendedName>
        <fullName evidence="5">WASH complex subunit 3</fullName>
    </recommendedName>
</protein>
<dbReference type="PANTHER" id="PTHR13015:SF0">
    <property type="entry name" value="WASH COMPLEX SUBUNIT 3"/>
    <property type="match status" value="1"/>
</dbReference>
<evidence type="ECO:0000313" key="3">
    <source>
        <dbReference type="EMBL" id="CAH0714722.1"/>
    </source>
</evidence>
<keyword evidence="4" id="KW-1185">Reference proteome</keyword>
<feature type="coiled-coil region" evidence="2">
    <location>
        <begin position="45"/>
        <end position="72"/>
    </location>
</feature>
<comment type="similarity">
    <text evidence="1">Belongs to the CCDC53 family.</text>
</comment>
<proteinExistence type="inferred from homology"/>
<dbReference type="GO" id="GO:0071203">
    <property type="term" value="C:WASH complex"/>
    <property type="evidence" value="ECO:0007669"/>
    <property type="project" value="InterPro"/>
</dbReference>
<reference evidence="3" key="1">
    <citation type="submission" date="2021-12" db="EMBL/GenBank/DDBJ databases">
        <authorList>
            <person name="Martin H S."/>
        </authorList>
    </citation>
    <scope>NUCLEOTIDE SEQUENCE</scope>
</reference>